<feature type="compositionally biased region" description="Polar residues" evidence="11">
    <location>
        <begin position="711"/>
        <end position="726"/>
    </location>
</feature>
<feature type="region of interest" description="Disordered" evidence="11">
    <location>
        <begin position="187"/>
        <end position="265"/>
    </location>
</feature>
<dbReference type="Pfam" id="PF01590">
    <property type="entry name" value="GAF"/>
    <property type="match status" value="1"/>
</dbReference>
<dbReference type="Gene3D" id="3.30.450.20">
    <property type="entry name" value="PAS domain"/>
    <property type="match status" value="1"/>
</dbReference>
<dbReference type="InterPro" id="IPR029016">
    <property type="entry name" value="GAF-like_dom_sf"/>
</dbReference>
<dbReference type="GO" id="GO:0009584">
    <property type="term" value="P:detection of visible light"/>
    <property type="evidence" value="ECO:0007669"/>
    <property type="project" value="InterPro"/>
</dbReference>
<accession>A0A8H3D140</accession>
<feature type="region of interest" description="Disordered" evidence="11">
    <location>
        <begin position="30"/>
        <end position="150"/>
    </location>
</feature>
<feature type="compositionally biased region" description="Polar residues" evidence="11">
    <location>
        <begin position="96"/>
        <end position="112"/>
    </location>
</feature>
<organism evidence="13 14">
    <name type="scientific">Rhizoctonia solani</name>
    <dbReference type="NCBI Taxonomy" id="456999"/>
    <lineage>
        <taxon>Eukaryota</taxon>
        <taxon>Fungi</taxon>
        <taxon>Dikarya</taxon>
        <taxon>Basidiomycota</taxon>
        <taxon>Agaricomycotina</taxon>
        <taxon>Agaricomycetes</taxon>
        <taxon>Cantharellales</taxon>
        <taxon>Ceratobasidiaceae</taxon>
        <taxon>Rhizoctonia</taxon>
    </lineage>
</organism>
<keyword evidence="5" id="KW-0547">Nucleotide-binding</keyword>
<feature type="region of interest" description="Disordered" evidence="11">
    <location>
        <begin position="423"/>
        <end position="442"/>
    </location>
</feature>
<dbReference type="GO" id="GO:0000160">
    <property type="term" value="P:phosphorelay signal transduction system"/>
    <property type="evidence" value="ECO:0007669"/>
    <property type="project" value="UniProtKB-KW"/>
</dbReference>
<dbReference type="InterPro" id="IPR035965">
    <property type="entry name" value="PAS-like_dom_sf"/>
</dbReference>
<dbReference type="Pfam" id="PF08446">
    <property type="entry name" value="PAS_2"/>
    <property type="match status" value="1"/>
</dbReference>
<feature type="compositionally biased region" description="Gly residues" evidence="11">
    <location>
        <begin position="201"/>
        <end position="215"/>
    </location>
</feature>
<dbReference type="SUPFAM" id="SSF55785">
    <property type="entry name" value="PYP-like sensor domain (PAS domain)"/>
    <property type="match status" value="1"/>
</dbReference>
<feature type="compositionally biased region" description="Low complexity" evidence="11">
    <location>
        <begin position="623"/>
        <end position="642"/>
    </location>
</feature>
<dbReference type="GO" id="GO:0009881">
    <property type="term" value="F:photoreceptor activity"/>
    <property type="evidence" value="ECO:0007669"/>
    <property type="project" value="UniProtKB-KW"/>
</dbReference>
<dbReference type="AlphaFoldDB" id="A0A8H3D140"/>
<dbReference type="InterPro" id="IPR013515">
    <property type="entry name" value="Phytochrome_cen-reg"/>
</dbReference>
<keyword evidence="2" id="KW-0597">Phosphoprotein</keyword>
<evidence type="ECO:0000256" key="9">
    <source>
        <dbReference type="ARBA" id="ARBA00023012"/>
    </source>
</evidence>
<keyword evidence="9" id="KW-0902">Two-component regulatory system</keyword>
<keyword evidence="10" id="KW-0675">Receptor</keyword>
<dbReference type="SUPFAM" id="SSF55781">
    <property type="entry name" value="GAF domain-like"/>
    <property type="match status" value="2"/>
</dbReference>
<feature type="compositionally biased region" description="Low complexity" evidence="11">
    <location>
        <begin position="30"/>
        <end position="42"/>
    </location>
</feature>
<dbReference type="InterPro" id="IPR016132">
    <property type="entry name" value="Phyto_chromo_attachment"/>
</dbReference>
<proteinExistence type="predicted"/>
<dbReference type="Pfam" id="PF00360">
    <property type="entry name" value="PHY"/>
    <property type="match status" value="1"/>
</dbReference>
<dbReference type="PRINTS" id="PR01033">
    <property type="entry name" value="PHYTOCHROME"/>
</dbReference>
<feature type="compositionally biased region" description="Low complexity" evidence="11">
    <location>
        <begin position="216"/>
        <end position="229"/>
    </location>
</feature>
<protein>
    <recommendedName>
        <fullName evidence="12">Phytochrome chromophore attachment site domain-containing protein</fullName>
    </recommendedName>
</protein>
<dbReference type="InterPro" id="IPR013654">
    <property type="entry name" value="PAS_2"/>
</dbReference>
<keyword evidence="6" id="KW-0418">Kinase</keyword>
<feature type="domain" description="Phytochrome chromophore attachment site" evidence="12">
    <location>
        <begin position="815"/>
        <end position="977"/>
    </location>
</feature>
<dbReference type="InterPro" id="IPR003018">
    <property type="entry name" value="GAF"/>
</dbReference>
<keyword evidence="4" id="KW-0808">Transferase</keyword>
<gene>
    <name evidence="13" type="ORF">RDB_LOCUS142225</name>
</gene>
<feature type="compositionally biased region" description="Polar residues" evidence="11">
    <location>
        <begin position="255"/>
        <end position="264"/>
    </location>
</feature>
<feature type="compositionally biased region" description="Basic and acidic residues" evidence="11">
    <location>
        <begin position="769"/>
        <end position="783"/>
    </location>
</feature>
<evidence type="ECO:0000256" key="1">
    <source>
        <dbReference type="ARBA" id="ARBA00022543"/>
    </source>
</evidence>
<evidence type="ECO:0000256" key="11">
    <source>
        <dbReference type="SAM" id="MobiDB-lite"/>
    </source>
</evidence>
<feature type="compositionally biased region" description="Basic and acidic residues" evidence="11">
    <location>
        <begin position="643"/>
        <end position="658"/>
    </location>
</feature>
<dbReference type="Gene3D" id="3.30.450.40">
    <property type="match status" value="1"/>
</dbReference>
<dbReference type="PROSITE" id="PS50046">
    <property type="entry name" value="PHYTOCHROME_2"/>
    <property type="match status" value="1"/>
</dbReference>
<evidence type="ECO:0000256" key="3">
    <source>
        <dbReference type="ARBA" id="ARBA00022606"/>
    </source>
</evidence>
<evidence type="ECO:0000256" key="2">
    <source>
        <dbReference type="ARBA" id="ARBA00022553"/>
    </source>
</evidence>
<keyword evidence="3" id="KW-0716">Sensory transduction</keyword>
<dbReference type="GO" id="GO:0006355">
    <property type="term" value="P:regulation of DNA-templated transcription"/>
    <property type="evidence" value="ECO:0007669"/>
    <property type="project" value="InterPro"/>
</dbReference>
<keyword evidence="8" id="KW-0157">Chromophore</keyword>
<evidence type="ECO:0000256" key="7">
    <source>
        <dbReference type="ARBA" id="ARBA00022840"/>
    </source>
</evidence>
<evidence type="ECO:0000256" key="4">
    <source>
        <dbReference type="ARBA" id="ARBA00022679"/>
    </source>
</evidence>
<evidence type="ECO:0000313" key="14">
    <source>
        <dbReference type="Proteomes" id="UP000663843"/>
    </source>
</evidence>
<feature type="compositionally biased region" description="Low complexity" evidence="11">
    <location>
        <begin position="237"/>
        <end position="249"/>
    </location>
</feature>
<comment type="caution">
    <text evidence="13">The sequence shown here is derived from an EMBL/GenBank/DDBJ whole genome shotgun (WGS) entry which is preliminary data.</text>
</comment>
<evidence type="ECO:0000256" key="8">
    <source>
        <dbReference type="ARBA" id="ARBA00022991"/>
    </source>
</evidence>
<dbReference type="GO" id="GO:0016301">
    <property type="term" value="F:kinase activity"/>
    <property type="evidence" value="ECO:0007669"/>
    <property type="project" value="UniProtKB-KW"/>
</dbReference>
<dbReference type="EMBL" id="CAJMWT010005235">
    <property type="protein sequence ID" value="CAE6503353.1"/>
    <property type="molecule type" value="Genomic_DNA"/>
</dbReference>
<evidence type="ECO:0000256" key="6">
    <source>
        <dbReference type="ARBA" id="ARBA00022777"/>
    </source>
</evidence>
<feature type="region of interest" description="Disordered" evidence="11">
    <location>
        <begin position="450"/>
        <end position="487"/>
    </location>
</feature>
<keyword evidence="1" id="KW-0600">Photoreceptor protein</keyword>
<evidence type="ECO:0000259" key="12">
    <source>
        <dbReference type="PROSITE" id="PS50046"/>
    </source>
</evidence>
<dbReference type="SMART" id="SM00065">
    <property type="entry name" value="GAF"/>
    <property type="match status" value="1"/>
</dbReference>
<name>A0A8H3D140_9AGAM</name>
<evidence type="ECO:0000256" key="5">
    <source>
        <dbReference type="ARBA" id="ARBA00022741"/>
    </source>
</evidence>
<keyword evidence="7" id="KW-0067">ATP-binding</keyword>
<evidence type="ECO:0000313" key="13">
    <source>
        <dbReference type="EMBL" id="CAE6503353.1"/>
    </source>
</evidence>
<reference evidence="13" key="1">
    <citation type="submission" date="2021-01" db="EMBL/GenBank/DDBJ databases">
        <authorList>
            <person name="Kaushik A."/>
        </authorList>
    </citation>
    <scope>NUCLEOTIDE SEQUENCE</scope>
    <source>
        <strain evidence="13">AG2-2IIIB</strain>
    </source>
</reference>
<dbReference type="PANTHER" id="PTHR43065:SF10">
    <property type="entry name" value="PEROXIDE STRESS-ACTIVATED HISTIDINE KINASE MAK3"/>
    <property type="match status" value="1"/>
</dbReference>
<sequence length="1168" mass="124660">MSDQPPSPPPLQPTASYIYPVRSLLSGIQPAPEAEASTPEPAILLDELRRNAKPQAPPQPSLGVRRGLGQTTLPIHRGGIPRDESFFSAPLPTKPESASPTFFTAQSQSGSPLSRRDTTDEPGGKPAIGGLEHKPSPEPTRPYPADGRDGIVRLTHLAPLEGTSAIDGANDGVILHDSVDGEVIRRSVHKGSQASTAGTQPGTGTGTGTASGTGGSQSESNVSRPSARRPVPPPPARSQSQSQSQSQVAIRVDSQAVSTSGVSEESQELVTVRFQHVQDEDGHHVVVGREGRLARCEDEPIRVPGAVQGFGVLIAVEEDYETGNLIVRQVSENAGELLGLSPKYLFSLDCFTQTLPDGQADILWDNVQFLHDPELDAADATEDSPQVFLLSGWGEPGTALHDMSFGNNTSGRREWTCWCAAHRPRQPQKQRDPEGESSSDNLRNREIPRANHHQVSLHNSPHLLVPHRTTRSGAWSSGSLSDPNKFEDDEEVLSPLIVLEFELERDIFNPLYPPYTPVLALDSPGVPSRSSGSTGASGGKSAGSASAGTRSAGSRSAGTGSAGTGSAGAHTATSGGTGGSSLTEQGKEITPQAQEDASKTKEIPTGMGDDAITGTSPEQGRTGEVIGEGLTEGEVVVPVVVGKSDEPPPKDGSTKVDETTPTAVPTSTPAPEEGQVESGGANSGQGTGGSSVTVVERNPDSGETTRAGVQGTVTDPSSSEPTSANTGAVVERGQELDPTELRGLVGDDSWFPSPEDVVESTTSRSRPLRALERMRRVTRDGHGPRRSGPGAGGVGTMDVFAVLAQVNDQLGSAPDLESFLKVVVGVIKDLTQFHRVLVYQFDEQWNGQVVAELVDWSQTHDIYKGLHFPAADIPAQARELYTINKVRLLYDRGQTTARLVVRDRSDLESPLDMTHSCLRAMSPIHIKYLANMGVRASMSISIMTFGQLWGLIACHSYGSHGMRVSFPVRQMLRLLSDSISRNIERLSYAQRLHTRKLISTIPTEQHPTGYIVSNAEDLISLFDADFGVLVIGEGAKILGPNEHGQETLLVAEYLRLKQFNLMQVSQAVKTDFPDLKLPAGLDVVAGLLYVPLSPGGKDFIALMRKGQLRDVHWAGKPFKPGGDSQAFLEPRKSFKVWKETVSGRCRAWTDEQLETAGVLALVYGKASV</sequence>
<dbReference type="Gene3D" id="3.30.450.270">
    <property type="match status" value="1"/>
</dbReference>
<feature type="compositionally biased region" description="Low complexity" evidence="11">
    <location>
        <begin position="542"/>
        <end position="559"/>
    </location>
</feature>
<feature type="compositionally biased region" description="Polar residues" evidence="11">
    <location>
        <begin position="471"/>
        <end position="482"/>
    </location>
</feature>
<dbReference type="InterPro" id="IPR043150">
    <property type="entry name" value="Phytochrome_PHY_sf"/>
</dbReference>
<dbReference type="PANTHER" id="PTHR43065">
    <property type="entry name" value="SENSOR HISTIDINE KINASE"/>
    <property type="match status" value="1"/>
</dbReference>
<evidence type="ECO:0000256" key="10">
    <source>
        <dbReference type="ARBA" id="ARBA00023170"/>
    </source>
</evidence>
<dbReference type="GO" id="GO:0005524">
    <property type="term" value="F:ATP binding"/>
    <property type="evidence" value="ECO:0007669"/>
    <property type="project" value="UniProtKB-KW"/>
</dbReference>
<feature type="region of interest" description="Disordered" evidence="11">
    <location>
        <begin position="523"/>
        <end position="793"/>
    </location>
</feature>
<dbReference type="Proteomes" id="UP000663843">
    <property type="component" value="Unassembled WGS sequence"/>
</dbReference>
<dbReference type="InterPro" id="IPR001294">
    <property type="entry name" value="Phytochrome"/>
</dbReference>
<feature type="compositionally biased region" description="Basic and acidic residues" evidence="11">
    <location>
        <begin position="114"/>
        <end position="123"/>
    </location>
</feature>
<feature type="compositionally biased region" description="Low complexity" evidence="11">
    <location>
        <begin position="659"/>
        <end position="671"/>
    </location>
</feature>